<dbReference type="NCBIfam" id="TIGR02937">
    <property type="entry name" value="sigma70-ECF"/>
    <property type="match status" value="1"/>
</dbReference>
<dbReference type="STRING" id="1385369.N825_07360"/>
<dbReference type="PANTHER" id="PTHR43133">
    <property type="entry name" value="RNA POLYMERASE ECF-TYPE SIGMA FACTO"/>
    <property type="match status" value="1"/>
</dbReference>
<name>W9H5X4_9PROT</name>
<evidence type="ECO:0000313" key="10">
    <source>
        <dbReference type="Proteomes" id="UP000019486"/>
    </source>
</evidence>
<evidence type="ECO:0000256" key="5">
    <source>
        <dbReference type="ARBA" id="ARBA00023163"/>
    </source>
</evidence>
<reference evidence="9 10" key="1">
    <citation type="submission" date="2013-08" db="EMBL/GenBank/DDBJ databases">
        <title>The genome sequence of Skermanella stibiiresistens.</title>
        <authorList>
            <person name="Zhu W."/>
            <person name="Wang G."/>
        </authorList>
    </citation>
    <scope>NUCLEOTIDE SEQUENCE [LARGE SCALE GENOMIC DNA]</scope>
    <source>
        <strain evidence="9 10">SB22</strain>
    </source>
</reference>
<evidence type="ECO:0000313" key="9">
    <source>
        <dbReference type="EMBL" id="EWY39148.1"/>
    </source>
</evidence>
<dbReference type="GO" id="GO:0006352">
    <property type="term" value="P:DNA-templated transcription initiation"/>
    <property type="evidence" value="ECO:0007669"/>
    <property type="project" value="InterPro"/>
</dbReference>
<evidence type="ECO:0000256" key="3">
    <source>
        <dbReference type="ARBA" id="ARBA00023082"/>
    </source>
</evidence>
<protein>
    <recommendedName>
        <fullName evidence="6">RNA polymerase sigma factor</fullName>
    </recommendedName>
</protein>
<dbReference type="InterPro" id="IPR036388">
    <property type="entry name" value="WH-like_DNA-bd_sf"/>
</dbReference>
<dbReference type="CDD" id="cd06171">
    <property type="entry name" value="Sigma70_r4"/>
    <property type="match status" value="1"/>
</dbReference>
<dbReference type="InterPro" id="IPR013325">
    <property type="entry name" value="RNA_pol_sigma_r2"/>
</dbReference>
<evidence type="ECO:0000256" key="4">
    <source>
        <dbReference type="ARBA" id="ARBA00023125"/>
    </source>
</evidence>
<dbReference type="AlphaFoldDB" id="W9H5X4"/>
<dbReference type="EMBL" id="AVFL01000013">
    <property type="protein sequence ID" value="EWY39148.1"/>
    <property type="molecule type" value="Genomic_DNA"/>
</dbReference>
<accession>W9H5X4</accession>
<comment type="similarity">
    <text evidence="1 6">Belongs to the sigma-70 factor family. ECF subfamily.</text>
</comment>
<dbReference type="GO" id="GO:0016987">
    <property type="term" value="F:sigma factor activity"/>
    <property type="evidence" value="ECO:0007669"/>
    <property type="project" value="UniProtKB-KW"/>
</dbReference>
<proteinExistence type="inferred from homology"/>
<keyword evidence="5 6" id="KW-0804">Transcription</keyword>
<evidence type="ECO:0000259" key="7">
    <source>
        <dbReference type="Pfam" id="PF04542"/>
    </source>
</evidence>
<dbReference type="InterPro" id="IPR039425">
    <property type="entry name" value="RNA_pol_sigma-70-like"/>
</dbReference>
<evidence type="ECO:0000256" key="1">
    <source>
        <dbReference type="ARBA" id="ARBA00010641"/>
    </source>
</evidence>
<keyword evidence="3 6" id="KW-0731">Sigma factor</keyword>
<dbReference type="SUPFAM" id="SSF88946">
    <property type="entry name" value="Sigma2 domain of RNA polymerase sigma factors"/>
    <property type="match status" value="1"/>
</dbReference>
<evidence type="ECO:0000256" key="2">
    <source>
        <dbReference type="ARBA" id="ARBA00023015"/>
    </source>
</evidence>
<dbReference type="Pfam" id="PF04545">
    <property type="entry name" value="Sigma70_r4"/>
    <property type="match status" value="1"/>
</dbReference>
<dbReference type="SUPFAM" id="SSF88659">
    <property type="entry name" value="Sigma3 and sigma4 domains of RNA polymerase sigma factors"/>
    <property type="match status" value="1"/>
</dbReference>
<organism evidence="9 10">
    <name type="scientific">Skermanella stibiiresistens SB22</name>
    <dbReference type="NCBI Taxonomy" id="1385369"/>
    <lineage>
        <taxon>Bacteria</taxon>
        <taxon>Pseudomonadati</taxon>
        <taxon>Pseudomonadota</taxon>
        <taxon>Alphaproteobacteria</taxon>
        <taxon>Rhodospirillales</taxon>
        <taxon>Azospirillaceae</taxon>
        <taxon>Skermanella</taxon>
    </lineage>
</organism>
<dbReference type="PANTHER" id="PTHR43133:SF62">
    <property type="entry name" value="RNA POLYMERASE SIGMA FACTOR SIGZ"/>
    <property type="match status" value="1"/>
</dbReference>
<dbReference type="InterPro" id="IPR013324">
    <property type="entry name" value="RNA_pol_sigma_r3/r4-like"/>
</dbReference>
<dbReference type="Gene3D" id="1.10.1740.10">
    <property type="match status" value="1"/>
</dbReference>
<gene>
    <name evidence="9" type="ORF">N825_07360</name>
</gene>
<comment type="caution">
    <text evidence="9">The sequence shown here is derived from an EMBL/GenBank/DDBJ whole genome shotgun (WGS) entry which is preliminary data.</text>
</comment>
<feature type="domain" description="RNA polymerase sigma-70 region 2" evidence="7">
    <location>
        <begin position="17"/>
        <end position="85"/>
    </location>
</feature>
<evidence type="ECO:0000259" key="8">
    <source>
        <dbReference type="Pfam" id="PF04545"/>
    </source>
</evidence>
<dbReference type="Pfam" id="PF04542">
    <property type="entry name" value="Sigma70_r2"/>
    <property type="match status" value="1"/>
</dbReference>
<dbReference type="InterPro" id="IPR000838">
    <property type="entry name" value="RNA_pol_sigma70_ECF_CS"/>
</dbReference>
<dbReference type="GO" id="GO:0003677">
    <property type="term" value="F:DNA binding"/>
    <property type="evidence" value="ECO:0007669"/>
    <property type="project" value="UniProtKB-KW"/>
</dbReference>
<keyword evidence="2 6" id="KW-0805">Transcription regulation</keyword>
<feature type="domain" description="RNA polymerase sigma-70 region 4" evidence="8">
    <location>
        <begin position="119"/>
        <end position="167"/>
    </location>
</feature>
<dbReference type="InterPro" id="IPR007627">
    <property type="entry name" value="RNA_pol_sigma70_r2"/>
</dbReference>
<dbReference type="PROSITE" id="PS01063">
    <property type="entry name" value="SIGMA70_ECF"/>
    <property type="match status" value="1"/>
</dbReference>
<evidence type="ECO:0000256" key="6">
    <source>
        <dbReference type="RuleBase" id="RU000716"/>
    </source>
</evidence>
<keyword evidence="4 6" id="KW-0238">DNA-binding</keyword>
<dbReference type="InterPro" id="IPR007630">
    <property type="entry name" value="RNA_pol_sigma70_r4"/>
</dbReference>
<dbReference type="InterPro" id="IPR014284">
    <property type="entry name" value="RNA_pol_sigma-70_dom"/>
</dbReference>
<dbReference type="Gene3D" id="1.10.10.10">
    <property type="entry name" value="Winged helix-like DNA-binding domain superfamily/Winged helix DNA-binding domain"/>
    <property type="match status" value="1"/>
</dbReference>
<dbReference type="Proteomes" id="UP000019486">
    <property type="component" value="Unassembled WGS sequence"/>
</dbReference>
<sequence>MVVAVARNRDRAAFAALFERVAPRLKGYLMRLGAGASHADELTQEVMLLVWRRADAFDPGQARAATWIFTIARNKRIDGIRRARRPEIDPHDPALVPDRPLSADMAIESVEDAARLRTALRDLPPEQADLLRLVYFEDQPHSVIAKTLGLPLGTVKSRLRLAMDRLRRAMGETR</sequence>
<keyword evidence="10" id="KW-1185">Reference proteome</keyword>